<gene>
    <name evidence="9" type="primary">mreD</name>
    <name evidence="9" type="ORF">DQG23_08020</name>
</gene>
<evidence type="ECO:0000256" key="6">
    <source>
        <dbReference type="ARBA" id="ARBA00022989"/>
    </source>
</evidence>
<dbReference type="EMBL" id="QMFB01000003">
    <property type="protein sequence ID" value="RAV22168.1"/>
    <property type="molecule type" value="Genomic_DNA"/>
</dbReference>
<dbReference type="Pfam" id="PF04093">
    <property type="entry name" value="MreD"/>
    <property type="match status" value="1"/>
</dbReference>
<reference evidence="9 10" key="1">
    <citation type="journal article" date="2009" name="Int. J. Syst. Evol. Microbiol.">
        <title>Paenibacillus contaminans sp. nov., isolated from a contaminated laboratory plate.</title>
        <authorList>
            <person name="Chou J.H."/>
            <person name="Lee J.H."/>
            <person name="Lin M.C."/>
            <person name="Chang P.S."/>
            <person name="Arun A.B."/>
            <person name="Young C.C."/>
            <person name="Chen W.M."/>
        </authorList>
    </citation>
    <scope>NUCLEOTIDE SEQUENCE [LARGE SCALE GENOMIC DNA]</scope>
    <source>
        <strain evidence="9 10">CKOBP-6</strain>
    </source>
</reference>
<dbReference type="AlphaFoldDB" id="A0A329MSA7"/>
<evidence type="ECO:0000256" key="7">
    <source>
        <dbReference type="ARBA" id="ARBA00023136"/>
    </source>
</evidence>
<name>A0A329MSA7_9BACL</name>
<comment type="similarity">
    <text evidence="2">Belongs to the MreD family.</text>
</comment>
<sequence>MRQHWLIALLLLVFMLEGTLLQLLVPAFWQSKVMVSPQLILIAVLYISVFLGRHRGALYGLGFGMLHDIVYYGPMLGTFSFGMGLSAYLVGWLAQRTRGGLLSSLLLIALGNLVFLWTHYGIYRVFQITHNEVEQTFLYQMVPSLMVDLLIALAIYVPMRKLLEPLAFPQAAKDE</sequence>
<evidence type="ECO:0000256" key="2">
    <source>
        <dbReference type="ARBA" id="ARBA00007776"/>
    </source>
</evidence>
<feature type="transmembrane region" description="Helical" evidence="8">
    <location>
        <begin position="33"/>
        <end position="51"/>
    </location>
</feature>
<keyword evidence="10" id="KW-1185">Reference proteome</keyword>
<accession>A0A329MSA7</accession>
<protein>
    <submittedName>
        <fullName evidence="9">Rod shape-determining protein MreD</fullName>
    </submittedName>
</protein>
<feature type="transmembrane region" description="Helical" evidence="8">
    <location>
        <begin position="137"/>
        <end position="157"/>
    </location>
</feature>
<keyword evidence="6 8" id="KW-1133">Transmembrane helix</keyword>
<dbReference type="GO" id="GO:0008360">
    <property type="term" value="P:regulation of cell shape"/>
    <property type="evidence" value="ECO:0007669"/>
    <property type="project" value="UniProtKB-KW"/>
</dbReference>
<comment type="subcellular location">
    <subcellularLocation>
        <location evidence="1">Cell membrane</location>
        <topology evidence="1">Multi-pass membrane protein</topology>
    </subcellularLocation>
</comment>
<dbReference type="InterPro" id="IPR007227">
    <property type="entry name" value="Cell_shape_determining_MreD"/>
</dbReference>
<keyword evidence="4 8" id="KW-0812">Transmembrane</keyword>
<evidence type="ECO:0000256" key="1">
    <source>
        <dbReference type="ARBA" id="ARBA00004651"/>
    </source>
</evidence>
<keyword evidence="3" id="KW-1003">Cell membrane</keyword>
<dbReference type="Proteomes" id="UP000250369">
    <property type="component" value="Unassembled WGS sequence"/>
</dbReference>
<organism evidence="9 10">
    <name type="scientific">Paenibacillus contaminans</name>
    <dbReference type="NCBI Taxonomy" id="450362"/>
    <lineage>
        <taxon>Bacteria</taxon>
        <taxon>Bacillati</taxon>
        <taxon>Bacillota</taxon>
        <taxon>Bacilli</taxon>
        <taxon>Bacillales</taxon>
        <taxon>Paenibacillaceae</taxon>
        <taxon>Paenibacillus</taxon>
    </lineage>
</organism>
<feature type="transmembrane region" description="Helical" evidence="8">
    <location>
        <begin position="6"/>
        <end position="26"/>
    </location>
</feature>
<evidence type="ECO:0000256" key="5">
    <source>
        <dbReference type="ARBA" id="ARBA00022960"/>
    </source>
</evidence>
<evidence type="ECO:0000313" key="10">
    <source>
        <dbReference type="Proteomes" id="UP000250369"/>
    </source>
</evidence>
<keyword evidence="7 8" id="KW-0472">Membrane</keyword>
<proteinExistence type="inferred from homology"/>
<dbReference type="NCBIfam" id="TIGR03426">
    <property type="entry name" value="shape_MreD"/>
    <property type="match status" value="1"/>
</dbReference>
<dbReference type="OrthoDB" id="2678464at2"/>
<feature type="transmembrane region" description="Helical" evidence="8">
    <location>
        <begin position="71"/>
        <end position="93"/>
    </location>
</feature>
<evidence type="ECO:0000256" key="3">
    <source>
        <dbReference type="ARBA" id="ARBA00022475"/>
    </source>
</evidence>
<keyword evidence="5" id="KW-0133">Cell shape</keyword>
<evidence type="ECO:0000256" key="4">
    <source>
        <dbReference type="ARBA" id="ARBA00022692"/>
    </source>
</evidence>
<comment type="caution">
    <text evidence="9">The sequence shown here is derived from an EMBL/GenBank/DDBJ whole genome shotgun (WGS) entry which is preliminary data.</text>
</comment>
<dbReference type="GO" id="GO:0005886">
    <property type="term" value="C:plasma membrane"/>
    <property type="evidence" value="ECO:0007669"/>
    <property type="project" value="UniProtKB-SubCell"/>
</dbReference>
<evidence type="ECO:0000313" key="9">
    <source>
        <dbReference type="EMBL" id="RAV22168.1"/>
    </source>
</evidence>
<evidence type="ECO:0000256" key="8">
    <source>
        <dbReference type="SAM" id="Phobius"/>
    </source>
</evidence>
<feature type="transmembrane region" description="Helical" evidence="8">
    <location>
        <begin position="100"/>
        <end position="117"/>
    </location>
</feature>